<name>A0A101LWA5_PICGL</name>
<dbReference type="EMBL" id="LKAM01000011">
    <property type="protein sequence ID" value="KUM46515.1"/>
    <property type="molecule type" value="Genomic_DNA"/>
</dbReference>
<accession>A0A101LWA5</accession>
<evidence type="ECO:0000313" key="1">
    <source>
        <dbReference type="EMBL" id="KUM46515.1"/>
    </source>
</evidence>
<geneLocation type="mitochondrion" evidence="1"/>
<proteinExistence type="predicted"/>
<dbReference type="AlphaFoldDB" id="A0A101LWA5"/>
<organism evidence="1">
    <name type="scientific">Picea glauca</name>
    <name type="common">White spruce</name>
    <name type="synonym">Pinus glauca</name>
    <dbReference type="NCBI Taxonomy" id="3330"/>
    <lineage>
        <taxon>Eukaryota</taxon>
        <taxon>Viridiplantae</taxon>
        <taxon>Streptophyta</taxon>
        <taxon>Embryophyta</taxon>
        <taxon>Tracheophyta</taxon>
        <taxon>Spermatophyta</taxon>
        <taxon>Pinopsida</taxon>
        <taxon>Pinidae</taxon>
        <taxon>Conifers I</taxon>
        <taxon>Pinales</taxon>
        <taxon>Pinaceae</taxon>
        <taxon>Picea</taxon>
    </lineage>
</organism>
<keyword evidence="1" id="KW-0496">Mitochondrion</keyword>
<comment type="caution">
    <text evidence="1">The sequence shown here is derived from an EMBL/GenBank/DDBJ whole genome shotgun (WGS) entry which is preliminary data.</text>
</comment>
<protein>
    <submittedName>
        <fullName evidence="1">Uncharacterized protein</fullName>
    </submittedName>
</protein>
<reference evidence="1" key="1">
    <citation type="journal article" date="2015" name="Genome Biol. Evol.">
        <title>Organellar Genomes of White Spruce (Picea glauca): Assembly and Annotation.</title>
        <authorList>
            <person name="Jackman S.D."/>
            <person name="Warren R.L."/>
            <person name="Gibb E.A."/>
            <person name="Vandervalk B.P."/>
            <person name="Mohamadi H."/>
            <person name="Chu J."/>
            <person name="Raymond A."/>
            <person name="Pleasance S."/>
            <person name="Coope R."/>
            <person name="Wildung M.R."/>
            <person name="Ritland C.E."/>
            <person name="Bousquet J."/>
            <person name="Jones S.J."/>
            <person name="Bohlmann J."/>
            <person name="Birol I."/>
        </authorList>
    </citation>
    <scope>NUCLEOTIDE SEQUENCE [LARGE SCALE GENOMIC DNA]</scope>
    <source>
        <tissue evidence="1">Flushing bud</tissue>
    </source>
</reference>
<sequence>MRVVNNRRVMDAGSSSNYRLTKLRLPAPIFHIPYLRIHRCEIKAKEFSLLPPEEKLFRLYVYKAWPRSVL</sequence>
<gene>
    <name evidence="1" type="ORF">ABT39_MTgene1616</name>
</gene>